<dbReference type="Proteomes" id="UP000677913">
    <property type="component" value="Unassembled WGS sequence"/>
</dbReference>
<evidence type="ECO:0000313" key="2">
    <source>
        <dbReference type="Proteomes" id="UP000677913"/>
    </source>
</evidence>
<evidence type="ECO:0000313" key="1">
    <source>
        <dbReference type="EMBL" id="MBS2963774.1"/>
    </source>
</evidence>
<organism evidence="1 2">
    <name type="scientific">Actinocrinis puniceicyclus</name>
    <dbReference type="NCBI Taxonomy" id="977794"/>
    <lineage>
        <taxon>Bacteria</taxon>
        <taxon>Bacillati</taxon>
        <taxon>Actinomycetota</taxon>
        <taxon>Actinomycetes</taxon>
        <taxon>Catenulisporales</taxon>
        <taxon>Actinospicaceae</taxon>
        <taxon>Actinocrinis</taxon>
    </lineage>
</organism>
<keyword evidence="2" id="KW-1185">Reference proteome</keyword>
<name>A0A8J8BEI1_9ACTN</name>
<dbReference type="RefSeq" id="WP_211467780.1">
    <property type="nucleotide sequence ID" value="NZ_JAGSXH010000034.1"/>
</dbReference>
<sequence>MPALRITPREFQLVLLRRMADYHPELVEQARRVLGATVSEQREVNAHWQRMQRSRSYRGALPALRGFLGEPLAQEQRRIGDLTCHITRWKLPLWPDLLFEALTGPGGVMLTEQLVRDPAAAKPRLETIDDLTPWSCVIGDVERAFASVRHRDGSAPSRWTMDFTAPDGAGTPVAVTAEFVWGLLQTARTAAGSEPR</sequence>
<dbReference type="AlphaFoldDB" id="A0A8J8BEI1"/>
<protein>
    <submittedName>
        <fullName evidence="1">Uncharacterized protein</fullName>
    </submittedName>
</protein>
<reference evidence="1" key="1">
    <citation type="submission" date="2021-04" db="EMBL/GenBank/DDBJ databases">
        <title>Genome based classification of Actinospica acidithermotolerans sp. nov., an actinobacterium isolated from an Indonesian hot spring.</title>
        <authorList>
            <person name="Kusuma A.B."/>
            <person name="Putra K.E."/>
            <person name="Nafisah S."/>
            <person name="Loh J."/>
            <person name="Nouioui I."/>
            <person name="Goodfellow M."/>
        </authorList>
    </citation>
    <scope>NUCLEOTIDE SEQUENCE</scope>
    <source>
        <strain evidence="1">DSM 45618</strain>
    </source>
</reference>
<gene>
    <name evidence="1" type="ORF">KGA66_11990</name>
</gene>
<dbReference type="EMBL" id="JAGSXH010000034">
    <property type="protein sequence ID" value="MBS2963774.1"/>
    <property type="molecule type" value="Genomic_DNA"/>
</dbReference>
<comment type="caution">
    <text evidence="1">The sequence shown here is derived from an EMBL/GenBank/DDBJ whole genome shotgun (WGS) entry which is preliminary data.</text>
</comment>
<accession>A0A8J8BEI1</accession>
<proteinExistence type="predicted"/>